<dbReference type="EMBL" id="JBHSQI010000002">
    <property type="protein sequence ID" value="MFC6152985.1"/>
    <property type="molecule type" value="Genomic_DNA"/>
</dbReference>
<proteinExistence type="predicted"/>
<dbReference type="SUPFAM" id="SSF47090">
    <property type="entry name" value="PGBD-like"/>
    <property type="match status" value="2"/>
</dbReference>
<evidence type="ECO:0000313" key="4">
    <source>
        <dbReference type="EMBL" id="MFC6152985.1"/>
    </source>
</evidence>
<keyword evidence="4" id="KW-0378">Hydrolase</keyword>
<name>A0ABW1QXD7_9ACTN</name>
<feature type="signal peptide" evidence="1">
    <location>
        <begin position="1"/>
        <end position="33"/>
    </location>
</feature>
<feature type="chain" id="PRO_5047540487" evidence="1">
    <location>
        <begin position="34"/>
        <end position="454"/>
    </location>
</feature>
<dbReference type="InterPro" id="IPR015020">
    <property type="entry name" value="Rv2525c-like_Glyco_Hydro-like"/>
</dbReference>
<evidence type="ECO:0000259" key="2">
    <source>
        <dbReference type="Pfam" id="PF01471"/>
    </source>
</evidence>
<sequence length="454" mass="48796">MRLPSLKSVALSTASALTGLALTLGVMTPPATAANPVTPGQFTGYGFDQCVAPTQAKMDAWLQNSPFLAVGIYVSGDSRSCRTQPNLTLTWVSTQLAKGWRLLPIALGPQASCNGSFPRYRDDQKIIRTPGSNGKYAEARAQARVEAKQNVADVKKLGIVKGSTIYYDLEHFDSTNTHCRESALAFVSAWSAKVKTYGYVPGLYGGASSTIAMVDDARVNRPGKFTLPSQIWIARWDGKANTAAPGYVSDAGWKGGRIKQYLGDHDETHGGVKINIDSNWLDLGTKSRTSKDRRCGKASITNTGSYPIVSRARIAKGKATKAQVKAVQCLLREQGYKRFQPNGNFGPLTRSAVRKYRISQGLPSSTNVTRTTWVRLLSDGRSGSTPVLKTGSTGTAVHRVQQALTAARVRTGTSTGHFDATTRSQVAAYQSKVGLQRTGVVNAVTWAKLFAGNA</sequence>
<reference evidence="5" key="1">
    <citation type="journal article" date="2019" name="Int. J. Syst. Evol. Microbiol.">
        <title>The Global Catalogue of Microorganisms (GCM) 10K type strain sequencing project: providing services to taxonomists for standard genome sequencing and annotation.</title>
        <authorList>
            <consortium name="The Broad Institute Genomics Platform"/>
            <consortium name="The Broad Institute Genome Sequencing Center for Infectious Disease"/>
            <person name="Wu L."/>
            <person name="Ma J."/>
        </authorList>
    </citation>
    <scope>NUCLEOTIDE SEQUENCE [LARGE SCALE GENOMIC DNA]</scope>
    <source>
        <strain evidence="5">DFY28</strain>
    </source>
</reference>
<feature type="domain" description="Peptidoglycan binding-like" evidence="2">
    <location>
        <begin position="322"/>
        <end position="376"/>
    </location>
</feature>
<evidence type="ECO:0000313" key="5">
    <source>
        <dbReference type="Proteomes" id="UP001596098"/>
    </source>
</evidence>
<dbReference type="Pfam" id="PF08924">
    <property type="entry name" value="Rv2525c_GlyHyd-like"/>
    <property type="match status" value="1"/>
</dbReference>
<dbReference type="InterPro" id="IPR002477">
    <property type="entry name" value="Peptidoglycan-bd-like"/>
</dbReference>
<dbReference type="Pfam" id="PF01471">
    <property type="entry name" value="PG_binding_1"/>
    <property type="match status" value="2"/>
</dbReference>
<keyword evidence="1" id="KW-0732">Signal</keyword>
<dbReference type="RefSeq" id="WP_164878612.1">
    <property type="nucleotide sequence ID" value="NZ_CP034929.1"/>
</dbReference>
<feature type="domain" description="Peptidoglycan binding-like" evidence="2">
    <location>
        <begin position="394"/>
        <end position="449"/>
    </location>
</feature>
<dbReference type="SUPFAM" id="SSF51445">
    <property type="entry name" value="(Trans)glycosidases"/>
    <property type="match status" value="1"/>
</dbReference>
<dbReference type="GO" id="GO:0016787">
    <property type="term" value="F:hydrolase activity"/>
    <property type="evidence" value="ECO:0007669"/>
    <property type="project" value="UniProtKB-KW"/>
</dbReference>
<dbReference type="InterPro" id="IPR036366">
    <property type="entry name" value="PGBDSf"/>
</dbReference>
<comment type="caution">
    <text evidence="4">The sequence shown here is derived from an EMBL/GenBank/DDBJ whole genome shotgun (WGS) entry which is preliminary data.</text>
</comment>
<dbReference type="Proteomes" id="UP001596098">
    <property type="component" value="Unassembled WGS sequence"/>
</dbReference>
<feature type="domain" description="Rv2525c-like glycoside hydrolase-like" evidence="3">
    <location>
        <begin position="60"/>
        <end position="280"/>
    </location>
</feature>
<evidence type="ECO:0000259" key="3">
    <source>
        <dbReference type="Pfam" id="PF08924"/>
    </source>
</evidence>
<dbReference type="Gene3D" id="3.20.20.80">
    <property type="entry name" value="Glycosidases"/>
    <property type="match status" value="1"/>
</dbReference>
<dbReference type="InterPro" id="IPR017853">
    <property type="entry name" value="GH"/>
</dbReference>
<accession>A0ABW1QXD7</accession>
<organism evidence="4 5">
    <name type="scientific">Nocardioides yefusunii</name>
    <dbReference type="NCBI Taxonomy" id="2500546"/>
    <lineage>
        <taxon>Bacteria</taxon>
        <taxon>Bacillati</taxon>
        <taxon>Actinomycetota</taxon>
        <taxon>Actinomycetes</taxon>
        <taxon>Propionibacteriales</taxon>
        <taxon>Nocardioidaceae</taxon>
        <taxon>Nocardioides</taxon>
    </lineage>
</organism>
<dbReference type="Gene3D" id="1.10.101.10">
    <property type="entry name" value="PGBD-like superfamily/PGBD"/>
    <property type="match status" value="2"/>
</dbReference>
<protein>
    <submittedName>
        <fullName evidence="4">Glycoside hydrolase domain-containing protein</fullName>
    </submittedName>
</protein>
<keyword evidence="5" id="KW-1185">Reference proteome</keyword>
<gene>
    <name evidence="4" type="ORF">ACFPWU_04835</name>
</gene>
<dbReference type="InterPro" id="IPR036365">
    <property type="entry name" value="PGBD-like_sf"/>
</dbReference>
<evidence type="ECO:0000256" key="1">
    <source>
        <dbReference type="SAM" id="SignalP"/>
    </source>
</evidence>